<dbReference type="Proteomes" id="UP001589894">
    <property type="component" value="Unassembled WGS sequence"/>
</dbReference>
<dbReference type="EMBL" id="JBHLUE010000011">
    <property type="protein sequence ID" value="MFC0565168.1"/>
    <property type="molecule type" value="Genomic_DNA"/>
</dbReference>
<proteinExistence type="predicted"/>
<protein>
    <submittedName>
        <fullName evidence="4">Acyl carrier protein</fullName>
    </submittedName>
</protein>
<keyword evidence="1" id="KW-0596">Phosphopantetheine</keyword>
<keyword evidence="2" id="KW-0597">Phosphoprotein</keyword>
<dbReference type="RefSeq" id="WP_377338753.1">
    <property type="nucleotide sequence ID" value="NZ_JBHLUE010000011.1"/>
</dbReference>
<evidence type="ECO:0000313" key="5">
    <source>
        <dbReference type="Proteomes" id="UP001589894"/>
    </source>
</evidence>
<evidence type="ECO:0000256" key="2">
    <source>
        <dbReference type="ARBA" id="ARBA00022553"/>
    </source>
</evidence>
<comment type="caution">
    <text evidence="4">The sequence shown here is derived from an EMBL/GenBank/DDBJ whole genome shotgun (WGS) entry which is preliminary data.</text>
</comment>
<dbReference type="SUPFAM" id="SSF47336">
    <property type="entry name" value="ACP-like"/>
    <property type="match status" value="1"/>
</dbReference>
<dbReference type="InterPro" id="IPR036736">
    <property type="entry name" value="ACP-like_sf"/>
</dbReference>
<dbReference type="InterPro" id="IPR020806">
    <property type="entry name" value="PKS_PP-bd"/>
</dbReference>
<keyword evidence="5" id="KW-1185">Reference proteome</keyword>
<accession>A0ABV6NWL0</accession>
<name>A0ABV6NWL0_9ACTN</name>
<dbReference type="PROSITE" id="PS50075">
    <property type="entry name" value="CARRIER"/>
    <property type="match status" value="1"/>
</dbReference>
<reference evidence="4 5" key="1">
    <citation type="submission" date="2024-09" db="EMBL/GenBank/DDBJ databases">
        <authorList>
            <person name="Sun Q."/>
            <person name="Mori K."/>
        </authorList>
    </citation>
    <scope>NUCLEOTIDE SEQUENCE [LARGE SCALE GENOMIC DNA]</scope>
    <source>
        <strain evidence="4 5">TBRC 2205</strain>
    </source>
</reference>
<evidence type="ECO:0000259" key="3">
    <source>
        <dbReference type="PROSITE" id="PS50075"/>
    </source>
</evidence>
<organism evidence="4 5">
    <name type="scientific">Plantactinospora siamensis</name>
    <dbReference type="NCBI Taxonomy" id="555372"/>
    <lineage>
        <taxon>Bacteria</taxon>
        <taxon>Bacillati</taxon>
        <taxon>Actinomycetota</taxon>
        <taxon>Actinomycetes</taxon>
        <taxon>Micromonosporales</taxon>
        <taxon>Micromonosporaceae</taxon>
        <taxon>Plantactinospora</taxon>
    </lineage>
</organism>
<dbReference type="Gene3D" id="1.10.1200.10">
    <property type="entry name" value="ACP-like"/>
    <property type="match status" value="1"/>
</dbReference>
<dbReference type="SMART" id="SM00823">
    <property type="entry name" value="PKS_PP"/>
    <property type="match status" value="1"/>
</dbReference>
<feature type="domain" description="Carrier" evidence="3">
    <location>
        <begin position="7"/>
        <end position="84"/>
    </location>
</feature>
<dbReference type="Pfam" id="PF00550">
    <property type="entry name" value="PP-binding"/>
    <property type="match status" value="1"/>
</dbReference>
<evidence type="ECO:0000313" key="4">
    <source>
        <dbReference type="EMBL" id="MFC0565168.1"/>
    </source>
</evidence>
<sequence>MTADAIPPTEDIQQWLTERVAHYLDRAIADIEPDVPLAEYGVDSVYVASVFGEAEERYGVRLEPATAWDHPTVEALSKHLHSLLVLPAAPAEVPVGRAPE</sequence>
<gene>
    <name evidence="4" type="ORF">ACFFHU_13615</name>
</gene>
<dbReference type="InterPro" id="IPR009081">
    <property type="entry name" value="PP-bd_ACP"/>
</dbReference>
<evidence type="ECO:0000256" key="1">
    <source>
        <dbReference type="ARBA" id="ARBA00022450"/>
    </source>
</evidence>
<dbReference type="SMART" id="SM01294">
    <property type="entry name" value="PKS_PP_betabranch"/>
    <property type="match status" value="1"/>
</dbReference>